<name>A0ABQ1SG95_9FLAO</name>
<evidence type="ECO:0000256" key="2">
    <source>
        <dbReference type="SAM" id="SignalP"/>
    </source>
</evidence>
<evidence type="ECO:0000259" key="4">
    <source>
        <dbReference type="Pfam" id="PF18962"/>
    </source>
</evidence>
<feature type="chain" id="PRO_5046888085" description="Por secretion system C-terminal sorting domain-containing protein" evidence="2">
    <location>
        <begin position="20"/>
        <end position="391"/>
    </location>
</feature>
<dbReference type="Pfam" id="PF18962">
    <property type="entry name" value="Por_Secre_tail"/>
    <property type="match status" value="1"/>
</dbReference>
<dbReference type="RefSeq" id="WP_188458017.1">
    <property type="nucleotide sequence ID" value="NZ_BMGM01000004.1"/>
</dbReference>
<feature type="domain" description="Fibrobacter succinogenes major paralogous" evidence="3">
    <location>
        <begin position="235"/>
        <end position="390"/>
    </location>
</feature>
<keyword evidence="6" id="KW-1185">Reference proteome</keyword>
<evidence type="ECO:0000313" key="5">
    <source>
        <dbReference type="EMBL" id="GGE31766.1"/>
    </source>
</evidence>
<keyword evidence="1 2" id="KW-0732">Signal</keyword>
<gene>
    <name evidence="5" type="ORF">GCM10010832_10110</name>
</gene>
<comment type="caution">
    <text evidence="5">The sequence shown here is derived from an EMBL/GenBank/DDBJ whole genome shotgun (WGS) entry which is preliminary data.</text>
</comment>
<dbReference type="Pfam" id="PF09603">
    <property type="entry name" value="Fib_succ_major"/>
    <property type="match status" value="1"/>
</dbReference>
<reference evidence="6" key="1">
    <citation type="journal article" date="2019" name="Int. J. Syst. Evol. Microbiol.">
        <title>The Global Catalogue of Microorganisms (GCM) 10K type strain sequencing project: providing services to taxonomists for standard genome sequencing and annotation.</title>
        <authorList>
            <consortium name="The Broad Institute Genomics Platform"/>
            <consortium name="The Broad Institute Genome Sequencing Center for Infectious Disease"/>
            <person name="Wu L."/>
            <person name="Ma J."/>
        </authorList>
    </citation>
    <scope>NUCLEOTIDE SEQUENCE [LARGE SCALE GENOMIC DNA]</scope>
    <source>
        <strain evidence="6">CGMCC 1.12931</strain>
    </source>
</reference>
<protein>
    <recommendedName>
        <fullName evidence="7">Por secretion system C-terminal sorting domain-containing protein</fullName>
    </recommendedName>
</protein>
<organism evidence="5 6">
    <name type="scientific">Psychroflexus planctonicus</name>
    <dbReference type="NCBI Taxonomy" id="1526575"/>
    <lineage>
        <taxon>Bacteria</taxon>
        <taxon>Pseudomonadati</taxon>
        <taxon>Bacteroidota</taxon>
        <taxon>Flavobacteriia</taxon>
        <taxon>Flavobacteriales</taxon>
        <taxon>Flavobacteriaceae</taxon>
        <taxon>Psychroflexus</taxon>
    </lineage>
</organism>
<dbReference type="NCBIfam" id="TIGR02145">
    <property type="entry name" value="Fib_succ_major"/>
    <property type="match status" value="1"/>
</dbReference>
<dbReference type="Proteomes" id="UP000599179">
    <property type="component" value="Unassembled WGS sequence"/>
</dbReference>
<evidence type="ECO:0008006" key="7">
    <source>
        <dbReference type="Google" id="ProtNLM"/>
    </source>
</evidence>
<sequence>MKKTITFIMLLLIAIAAKAQNYQISFTGSGESSVVDSIYVENLTQGTELGLAGSETLNLVGTLSVDSHFADVKDIKIYPNPMQEKSRIAFYNDQADIVKLEVFNLVGKLISSKTEKANLGINTFEINGLPAGVYIVKLSTNSWQSSSKLISEGVAMNSQTIISRVETPQTYQNKSTLNSSQSIIQMQYNDGDLLLIEGLSGDNVSNITMVPTQSQTLNLEFFGCADADGNNYATVTIGNQVWMSENLNYETGNSWCYDADDANCDLYGRLYDWQTALTVCPSGWHLPSDAEWTELIDYLGGPSVAGGKMKSVTGWYPPNVEATNSSGFSGLPGGAVITNYYFDVDYYTYWWSSTEYNADRAWHRYIYFGNDDSTKHHGNKNYGYSCRCIKD</sequence>
<evidence type="ECO:0000259" key="3">
    <source>
        <dbReference type="Pfam" id="PF09603"/>
    </source>
</evidence>
<evidence type="ECO:0000313" key="6">
    <source>
        <dbReference type="Proteomes" id="UP000599179"/>
    </source>
</evidence>
<evidence type="ECO:0000256" key="1">
    <source>
        <dbReference type="ARBA" id="ARBA00022729"/>
    </source>
</evidence>
<dbReference type="EMBL" id="BMGM01000004">
    <property type="protein sequence ID" value="GGE31766.1"/>
    <property type="molecule type" value="Genomic_DNA"/>
</dbReference>
<proteinExistence type="predicted"/>
<feature type="signal peptide" evidence="2">
    <location>
        <begin position="1"/>
        <end position="19"/>
    </location>
</feature>
<dbReference type="NCBIfam" id="TIGR04183">
    <property type="entry name" value="Por_Secre_tail"/>
    <property type="match status" value="1"/>
</dbReference>
<feature type="domain" description="Secretion system C-terminal sorting" evidence="4">
    <location>
        <begin position="77"/>
        <end position="150"/>
    </location>
</feature>
<accession>A0ABQ1SG95</accession>
<dbReference type="InterPro" id="IPR026444">
    <property type="entry name" value="Secre_tail"/>
</dbReference>
<dbReference type="InterPro" id="IPR011871">
    <property type="entry name" value="Fib_succ_major"/>
</dbReference>